<dbReference type="InterPro" id="IPR000014">
    <property type="entry name" value="PAS"/>
</dbReference>
<sequence length="815" mass="88141">MALFILREIDQLSRANSDNVQWSLSQADVEFARFQLAIAQADGETGDLSRIRRRFNIFYSRISTLDRGMVYQDVRDDPEFTQHLENVTAFLDRAVDVIDAPDAELTQALPRLGAEASTVLADVRSMSLAGLFGFAEASDARRAGLVGTLAALAVVLGLIFGGLILFAYLLSRLHRLAESRADDVVNASERTRMIVGAAPDAIVVTNRAGAILDFNPEAEALFGCPAREAIGAEVVSNLFPEESRSDLISGPLSCLRSNDIPGAMARHFETVAVDRNGRRFAAELSVAAEPNGTRLVLFLRDISDRKEAETNLTIARDRALAGERAKAEFLAIMSHEMRTPLNGLLGSMQLLRDHSLNERQTDLLDRMEGSGRLLLGLVDDVLDLSKFEAGKMEATRQNFRVSGVLDGVVETAAPLAEANGNTLSWHWLGQQHDAAVGDARRLRQVLLNLVGNAIKFTKGGEVEIEVECLPDGESLEFRVTDTGIGIKEEDLSRIFNDFETLDSTYARQAGGTGLGLGIAKRLTSLMGGEIGAESEFGDGSLFWLRIPIAAAGPVSVQPLFEFNQLVAPRRKLDLLLVEDNEMNRFVARQMLEADGHRVVEAVDGQAGVEWANNRAFDAILMDISMPVMDGIEATRRIRAGSGPSADCPIIAVTAHALPEEVEEFSAAGMTTTVSKPLDRAALLSVLAVITEGATPLSAPSHSGSPDTRLDGHQLSTLLAGLPSGERDEILARFLVETDETIQSIVSDDLPRDALQAQVHACAGNCGTFGASGLRAALAEIETMLKRGEDIAPERLAALAPLWQETRMQISDLSRD</sequence>
<evidence type="ECO:0000256" key="11">
    <source>
        <dbReference type="ARBA" id="ARBA00023136"/>
    </source>
</evidence>
<dbReference type="PROSITE" id="PS50110">
    <property type="entry name" value="RESPONSE_REGULATORY"/>
    <property type="match status" value="1"/>
</dbReference>
<evidence type="ECO:0000256" key="12">
    <source>
        <dbReference type="PROSITE-ProRule" id="PRU00169"/>
    </source>
</evidence>
<dbReference type="PROSITE" id="PS50113">
    <property type="entry name" value="PAC"/>
    <property type="match status" value="1"/>
</dbReference>
<dbReference type="GO" id="GO:0006355">
    <property type="term" value="P:regulation of DNA-templated transcription"/>
    <property type="evidence" value="ECO:0007669"/>
    <property type="project" value="InterPro"/>
</dbReference>
<evidence type="ECO:0000259" key="14">
    <source>
        <dbReference type="PROSITE" id="PS50109"/>
    </source>
</evidence>
<dbReference type="CDD" id="cd17546">
    <property type="entry name" value="REC_hyHK_CKI1_RcsC-like"/>
    <property type="match status" value="1"/>
</dbReference>
<dbReference type="SMART" id="SM00388">
    <property type="entry name" value="HisKA"/>
    <property type="match status" value="1"/>
</dbReference>
<feature type="domain" description="Histidine kinase" evidence="14">
    <location>
        <begin position="332"/>
        <end position="550"/>
    </location>
</feature>
<dbReference type="InterPro" id="IPR036097">
    <property type="entry name" value="HisK_dim/P_sf"/>
</dbReference>
<dbReference type="AlphaFoldDB" id="A0A7W6DMB8"/>
<dbReference type="InterPro" id="IPR036890">
    <property type="entry name" value="HATPase_C_sf"/>
</dbReference>
<evidence type="ECO:0000256" key="13">
    <source>
        <dbReference type="SAM" id="Phobius"/>
    </source>
</evidence>
<evidence type="ECO:0000256" key="4">
    <source>
        <dbReference type="ARBA" id="ARBA00022475"/>
    </source>
</evidence>
<comment type="subcellular location">
    <subcellularLocation>
        <location evidence="2">Cell membrane</location>
        <topology evidence="2">Multi-pass membrane protein</topology>
    </subcellularLocation>
</comment>
<feature type="domain" description="Response regulatory" evidence="15">
    <location>
        <begin position="573"/>
        <end position="690"/>
    </location>
</feature>
<dbReference type="SMART" id="SM00448">
    <property type="entry name" value="REC"/>
    <property type="match status" value="1"/>
</dbReference>
<evidence type="ECO:0000256" key="6">
    <source>
        <dbReference type="ARBA" id="ARBA00022692"/>
    </source>
</evidence>
<dbReference type="NCBIfam" id="TIGR00229">
    <property type="entry name" value="sensory_box"/>
    <property type="match status" value="1"/>
</dbReference>
<evidence type="ECO:0000256" key="2">
    <source>
        <dbReference type="ARBA" id="ARBA00004651"/>
    </source>
</evidence>
<dbReference type="Gene3D" id="3.30.565.10">
    <property type="entry name" value="Histidine kinase-like ATPase, C-terminal domain"/>
    <property type="match status" value="1"/>
</dbReference>
<evidence type="ECO:0000256" key="5">
    <source>
        <dbReference type="ARBA" id="ARBA00022553"/>
    </source>
</evidence>
<dbReference type="Gene3D" id="1.10.287.130">
    <property type="match status" value="1"/>
</dbReference>
<dbReference type="Pfam" id="PF00512">
    <property type="entry name" value="HisKA"/>
    <property type="match status" value="1"/>
</dbReference>
<evidence type="ECO:0000256" key="1">
    <source>
        <dbReference type="ARBA" id="ARBA00000085"/>
    </source>
</evidence>
<evidence type="ECO:0000313" key="19">
    <source>
        <dbReference type="Proteomes" id="UP000541426"/>
    </source>
</evidence>
<dbReference type="InterPro" id="IPR035965">
    <property type="entry name" value="PAS-like_dom_sf"/>
</dbReference>
<dbReference type="GO" id="GO:0000155">
    <property type="term" value="F:phosphorelay sensor kinase activity"/>
    <property type="evidence" value="ECO:0007669"/>
    <property type="project" value="InterPro"/>
</dbReference>
<feature type="domain" description="PAS" evidence="16">
    <location>
        <begin position="187"/>
        <end position="247"/>
    </location>
</feature>
<dbReference type="EC" id="2.7.13.3" evidence="3"/>
<dbReference type="SUPFAM" id="SSF47226">
    <property type="entry name" value="Histidine-containing phosphotransfer domain, HPT domain"/>
    <property type="match status" value="1"/>
</dbReference>
<dbReference type="Gene3D" id="3.30.450.20">
    <property type="entry name" value="PAS domain"/>
    <property type="match status" value="1"/>
</dbReference>
<feature type="transmembrane region" description="Helical" evidence="13">
    <location>
        <begin position="149"/>
        <end position="170"/>
    </location>
</feature>
<dbReference type="SUPFAM" id="SSF47384">
    <property type="entry name" value="Homodimeric domain of signal transducing histidine kinase"/>
    <property type="match status" value="1"/>
</dbReference>
<proteinExistence type="predicted"/>
<dbReference type="InterPro" id="IPR008207">
    <property type="entry name" value="Sig_transdc_His_kin_Hpt_dom"/>
</dbReference>
<dbReference type="PROSITE" id="PS50109">
    <property type="entry name" value="HIS_KIN"/>
    <property type="match status" value="1"/>
</dbReference>
<dbReference type="InterPro" id="IPR003661">
    <property type="entry name" value="HisK_dim/P_dom"/>
</dbReference>
<keyword evidence="7" id="KW-0547">Nucleotide-binding</keyword>
<evidence type="ECO:0000256" key="8">
    <source>
        <dbReference type="ARBA" id="ARBA00022840"/>
    </source>
</evidence>
<comment type="caution">
    <text evidence="18">The sequence shown here is derived from an EMBL/GenBank/DDBJ whole genome shotgun (WGS) entry which is preliminary data.</text>
</comment>
<dbReference type="Pfam" id="PF02518">
    <property type="entry name" value="HATPase_c"/>
    <property type="match status" value="1"/>
</dbReference>
<dbReference type="InterPro" id="IPR004358">
    <property type="entry name" value="Sig_transdc_His_kin-like_C"/>
</dbReference>
<accession>A0A7W6DMB8</accession>
<dbReference type="Pfam" id="PF00072">
    <property type="entry name" value="Response_reg"/>
    <property type="match status" value="1"/>
</dbReference>
<dbReference type="CDD" id="cd00130">
    <property type="entry name" value="PAS"/>
    <property type="match status" value="1"/>
</dbReference>
<evidence type="ECO:0000256" key="9">
    <source>
        <dbReference type="ARBA" id="ARBA00022989"/>
    </source>
</evidence>
<dbReference type="InterPro" id="IPR000700">
    <property type="entry name" value="PAS-assoc_C"/>
</dbReference>
<dbReference type="PANTHER" id="PTHR45339">
    <property type="entry name" value="HYBRID SIGNAL TRANSDUCTION HISTIDINE KINASE J"/>
    <property type="match status" value="1"/>
</dbReference>
<dbReference type="FunFam" id="3.30.565.10:FF:000010">
    <property type="entry name" value="Sensor histidine kinase RcsC"/>
    <property type="match status" value="1"/>
</dbReference>
<name>A0A7W6DMB8_9RHOB</name>
<keyword evidence="6 13" id="KW-0812">Transmembrane</keyword>
<protein>
    <recommendedName>
        <fullName evidence="3">histidine kinase</fullName>
        <ecNumber evidence="3">2.7.13.3</ecNumber>
    </recommendedName>
</protein>
<dbReference type="InterPro" id="IPR001789">
    <property type="entry name" value="Sig_transdc_resp-reg_receiver"/>
</dbReference>
<dbReference type="Proteomes" id="UP000541426">
    <property type="component" value="Unassembled WGS sequence"/>
</dbReference>
<dbReference type="SUPFAM" id="SSF55785">
    <property type="entry name" value="PYP-like sensor domain (PAS domain)"/>
    <property type="match status" value="1"/>
</dbReference>
<dbReference type="Gene3D" id="3.40.50.2300">
    <property type="match status" value="1"/>
</dbReference>
<dbReference type="CDD" id="cd16922">
    <property type="entry name" value="HATPase_EvgS-ArcB-TorS-like"/>
    <property type="match status" value="1"/>
</dbReference>
<dbReference type="SMART" id="SM00091">
    <property type="entry name" value="PAS"/>
    <property type="match status" value="1"/>
</dbReference>
<dbReference type="GO" id="GO:0005886">
    <property type="term" value="C:plasma membrane"/>
    <property type="evidence" value="ECO:0007669"/>
    <property type="project" value="UniProtKB-SubCell"/>
</dbReference>
<evidence type="ECO:0000259" key="15">
    <source>
        <dbReference type="PROSITE" id="PS50110"/>
    </source>
</evidence>
<dbReference type="GO" id="GO:0005524">
    <property type="term" value="F:ATP binding"/>
    <property type="evidence" value="ECO:0007669"/>
    <property type="project" value="UniProtKB-KW"/>
</dbReference>
<dbReference type="InterPro" id="IPR011006">
    <property type="entry name" value="CheY-like_superfamily"/>
</dbReference>
<gene>
    <name evidence="18" type="ORF">GGQ68_002124</name>
</gene>
<dbReference type="InterPro" id="IPR005467">
    <property type="entry name" value="His_kinase_dom"/>
</dbReference>
<evidence type="ECO:0000256" key="10">
    <source>
        <dbReference type="ARBA" id="ARBA00023012"/>
    </source>
</evidence>
<dbReference type="PANTHER" id="PTHR45339:SF1">
    <property type="entry name" value="HYBRID SIGNAL TRANSDUCTION HISTIDINE KINASE J"/>
    <property type="match status" value="1"/>
</dbReference>
<dbReference type="SMART" id="SM00387">
    <property type="entry name" value="HATPase_c"/>
    <property type="match status" value="1"/>
</dbReference>
<dbReference type="SUPFAM" id="SSF55874">
    <property type="entry name" value="ATPase domain of HSP90 chaperone/DNA topoisomerase II/histidine kinase"/>
    <property type="match status" value="1"/>
</dbReference>
<dbReference type="Gene3D" id="1.20.120.160">
    <property type="entry name" value="HPT domain"/>
    <property type="match status" value="1"/>
</dbReference>
<keyword evidence="4" id="KW-1003">Cell membrane</keyword>
<dbReference type="InterPro" id="IPR003594">
    <property type="entry name" value="HATPase_dom"/>
</dbReference>
<feature type="domain" description="PAC" evidence="17">
    <location>
        <begin position="266"/>
        <end position="314"/>
    </location>
</feature>
<dbReference type="SUPFAM" id="SSF52172">
    <property type="entry name" value="CheY-like"/>
    <property type="match status" value="1"/>
</dbReference>
<dbReference type="PROSITE" id="PS50112">
    <property type="entry name" value="PAS"/>
    <property type="match status" value="1"/>
</dbReference>
<keyword evidence="10" id="KW-0902">Two-component regulatory system</keyword>
<keyword evidence="8" id="KW-0067">ATP-binding</keyword>
<comment type="catalytic activity">
    <reaction evidence="1">
        <text>ATP + protein L-histidine = ADP + protein N-phospho-L-histidine.</text>
        <dbReference type="EC" id="2.7.13.3"/>
    </reaction>
</comment>
<dbReference type="RefSeq" id="WP_183965646.1">
    <property type="nucleotide sequence ID" value="NZ_BAABBZ010000018.1"/>
</dbReference>
<evidence type="ECO:0000256" key="7">
    <source>
        <dbReference type="ARBA" id="ARBA00022741"/>
    </source>
</evidence>
<dbReference type="CDD" id="cd00082">
    <property type="entry name" value="HisKA"/>
    <property type="match status" value="1"/>
</dbReference>
<evidence type="ECO:0000256" key="3">
    <source>
        <dbReference type="ARBA" id="ARBA00012438"/>
    </source>
</evidence>
<reference evidence="18 19" key="1">
    <citation type="submission" date="2020-08" db="EMBL/GenBank/DDBJ databases">
        <title>Genomic Encyclopedia of Type Strains, Phase IV (KMG-IV): sequencing the most valuable type-strain genomes for metagenomic binning, comparative biology and taxonomic classification.</title>
        <authorList>
            <person name="Goeker M."/>
        </authorList>
    </citation>
    <scope>NUCLEOTIDE SEQUENCE [LARGE SCALE GENOMIC DNA]</scope>
    <source>
        <strain evidence="18 19">DSM 102235</strain>
    </source>
</reference>
<keyword evidence="9 13" id="KW-1133">Transmembrane helix</keyword>
<evidence type="ECO:0000259" key="16">
    <source>
        <dbReference type="PROSITE" id="PS50112"/>
    </source>
</evidence>
<dbReference type="EMBL" id="JACIEJ010000004">
    <property type="protein sequence ID" value="MBB3985791.1"/>
    <property type="molecule type" value="Genomic_DNA"/>
</dbReference>
<dbReference type="InterPro" id="IPR036641">
    <property type="entry name" value="HPT_dom_sf"/>
</dbReference>
<keyword evidence="11 13" id="KW-0472">Membrane</keyword>
<keyword evidence="19" id="KW-1185">Reference proteome</keyword>
<dbReference type="PRINTS" id="PR00344">
    <property type="entry name" value="BCTRLSENSOR"/>
</dbReference>
<dbReference type="Pfam" id="PF01627">
    <property type="entry name" value="Hpt"/>
    <property type="match status" value="1"/>
</dbReference>
<keyword evidence="5 12" id="KW-0597">Phosphoprotein</keyword>
<feature type="modified residue" description="4-aspartylphosphate" evidence="12">
    <location>
        <position position="622"/>
    </location>
</feature>
<dbReference type="Pfam" id="PF13426">
    <property type="entry name" value="PAS_9"/>
    <property type="match status" value="1"/>
</dbReference>
<organism evidence="18 19">
    <name type="scientific">Sagittula marina</name>
    <dbReference type="NCBI Taxonomy" id="943940"/>
    <lineage>
        <taxon>Bacteria</taxon>
        <taxon>Pseudomonadati</taxon>
        <taxon>Pseudomonadota</taxon>
        <taxon>Alphaproteobacteria</taxon>
        <taxon>Rhodobacterales</taxon>
        <taxon>Roseobacteraceae</taxon>
        <taxon>Sagittula</taxon>
    </lineage>
</organism>
<evidence type="ECO:0000259" key="17">
    <source>
        <dbReference type="PROSITE" id="PS50113"/>
    </source>
</evidence>
<evidence type="ECO:0000313" key="18">
    <source>
        <dbReference type="EMBL" id="MBB3985791.1"/>
    </source>
</evidence>